<reference evidence="2" key="1">
    <citation type="submission" date="2021-03" db="EMBL/GenBank/DDBJ databases">
        <authorList>
            <person name="Tagirdzhanova G."/>
        </authorList>
    </citation>
    <scope>NUCLEOTIDE SEQUENCE</scope>
</reference>
<comment type="caution">
    <text evidence="2">The sequence shown here is derived from an EMBL/GenBank/DDBJ whole genome shotgun (WGS) entry which is preliminary data.</text>
</comment>
<dbReference type="PROSITE" id="PS01314">
    <property type="entry name" value="UPF0047"/>
    <property type="match status" value="1"/>
</dbReference>
<dbReference type="SUPFAM" id="SSF111038">
    <property type="entry name" value="YjbQ-like"/>
    <property type="match status" value="1"/>
</dbReference>
<dbReference type="EMBL" id="CAJPDT010000014">
    <property type="protein sequence ID" value="CAF9915201.1"/>
    <property type="molecule type" value="Genomic_DNA"/>
</dbReference>
<dbReference type="PANTHER" id="PTHR30615">
    <property type="entry name" value="UNCHARACTERIZED PROTEIN YJBQ-RELATED"/>
    <property type="match status" value="1"/>
</dbReference>
<evidence type="ECO:0000313" key="2">
    <source>
        <dbReference type="EMBL" id="CAF9915201.1"/>
    </source>
</evidence>
<protein>
    <recommendedName>
        <fullName evidence="4">Secondary thiamine-phosphate synthase enzyme</fullName>
    </recommendedName>
</protein>
<dbReference type="NCBIfam" id="TIGR00149">
    <property type="entry name" value="TIGR00149_YjbQ"/>
    <property type="match status" value="1"/>
</dbReference>
<organism evidence="2 3">
    <name type="scientific">Imshaugia aleurites</name>
    <dbReference type="NCBI Taxonomy" id="172621"/>
    <lineage>
        <taxon>Eukaryota</taxon>
        <taxon>Fungi</taxon>
        <taxon>Dikarya</taxon>
        <taxon>Ascomycota</taxon>
        <taxon>Pezizomycotina</taxon>
        <taxon>Lecanoromycetes</taxon>
        <taxon>OSLEUM clade</taxon>
        <taxon>Lecanoromycetidae</taxon>
        <taxon>Lecanorales</taxon>
        <taxon>Lecanorineae</taxon>
        <taxon>Parmeliaceae</taxon>
        <taxon>Imshaugia</taxon>
    </lineage>
</organism>
<dbReference type="InterPro" id="IPR035917">
    <property type="entry name" value="YjbQ-like_sf"/>
</dbReference>
<comment type="similarity">
    <text evidence="1">Belongs to the UPF0047 family.</text>
</comment>
<proteinExistence type="inferred from homology"/>
<sequence>MATTYTQHHLTLPSLGRGSHLVTDHIVSSLPQISGIKCGLLHLFLQHTSCALSMNENWDDDVRADMSDALDGIVKEDKAGKGIYRHDAEGSDDMPAHIKSSLIGASVSVPISNGKLATGTWQGIWFLEFRNMKQRRKVLATIQGEKM</sequence>
<dbReference type="AlphaFoldDB" id="A0A8H3F6I5"/>
<accession>A0A8H3F6I5</accession>
<keyword evidence="3" id="KW-1185">Reference proteome</keyword>
<dbReference type="InterPro" id="IPR001602">
    <property type="entry name" value="UPF0047_YjbQ-like"/>
</dbReference>
<dbReference type="PIRSF" id="PIRSF004681">
    <property type="entry name" value="UCP004681"/>
    <property type="match status" value="1"/>
</dbReference>
<dbReference type="Gene3D" id="2.60.120.460">
    <property type="entry name" value="YjbQ-like"/>
    <property type="match status" value="1"/>
</dbReference>
<evidence type="ECO:0000313" key="3">
    <source>
        <dbReference type="Proteomes" id="UP000664534"/>
    </source>
</evidence>
<gene>
    <name evidence="2" type="ORF">IMSHALPRED_002372</name>
</gene>
<dbReference type="Proteomes" id="UP000664534">
    <property type="component" value="Unassembled WGS sequence"/>
</dbReference>
<dbReference type="PANTHER" id="PTHR30615:SF8">
    <property type="entry name" value="UPF0047 PROTEIN C4A8.02C"/>
    <property type="match status" value="1"/>
</dbReference>
<evidence type="ECO:0008006" key="4">
    <source>
        <dbReference type="Google" id="ProtNLM"/>
    </source>
</evidence>
<evidence type="ECO:0000256" key="1">
    <source>
        <dbReference type="ARBA" id="ARBA00005534"/>
    </source>
</evidence>
<name>A0A8H3F6I5_9LECA</name>
<dbReference type="OrthoDB" id="10255963at2759"/>
<dbReference type="Pfam" id="PF01894">
    <property type="entry name" value="YjbQ"/>
    <property type="match status" value="1"/>
</dbReference>